<feature type="transmembrane region" description="Helical" evidence="1">
    <location>
        <begin position="12"/>
        <end position="29"/>
    </location>
</feature>
<protein>
    <recommendedName>
        <fullName evidence="2">E3 ubiquitin-protein ligase MARCHF6-like C-terminal domain-containing protein</fullName>
    </recommendedName>
</protein>
<dbReference type="InterPro" id="IPR056521">
    <property type="entry name" value="MARCHF6-like_C"/>
</dbReference>
<keyword evidence="1" id="KW-0812">Transmembrane</keyword>
<proteinExistence type="predicted"/>
<evidence type="ECO:0000259" key="2">
    <source>
        <dbReference type="Pfam" id="PF23113"/>
    </source>
</evidence>
<evidence type="ECO:0000313" key="4">
    <source>
        <dbReference type="Proteomes" id="UP000712281"/>
    </source>
</evidence>
<evidence type="ECO:0000313" key="3">
    <source>
        <dbReference type="EMBL" id="KAF2543462.1"/>
    </source>
</evidence>
<dbReference type="Pfam" id="PF23113">
    <property type="entry name" value="MARCHF6_C"/>
    <property type="match status" value="1"/>
</dbReference>
<keyword evidence="1" id="KW-0472">Membrane</keyword>
<keyword evidence="1" id="KW-1133">Transmembrane helix</keyword>
<sequence length="219" mass="25612">MEGESSTPHPVIIFLMVACLAYVDYPRLWRCFVGIEFRIHTNQFMWKRNILFFSIWISVIPALLGRLIDLMIIIPWQWQVQLNELLFLFPRVVVWSSSPSHLIVFTEINCFQTAAWQGKIQRIKREGIDQLPLDWLFKSVIGSAIQTLLVSLIVPYVVSLFLGAFGATSYAIQRLVWPAFFVLIVICFICRAFVRLVIHVRKVEYDRLYSIGYRLMDHV</sequence>
<feature type="domain" description="E3 ubiquitin-protein ligase MARCHF6-like C-terminal" evidence="2">
    <location>
        <begin position="45"/>
        <end position="200"/>
    </location>
</feature>
<gene>
    <name evidence="3" type="ORF">F2Q68_00029032</name>
</gene>
<dbReference type="PANTHER" id="PTHR13145:SF3">
    <property type="entry name" value="RING_FYVE_PHD ZINC FINGER SUPERFAMILY PROTEIN"/>
    <property type="match status" value="1"/>
</dbReference>
<reference evidence="3" key="1">
    <citation type="submission" date="2019-12" db="EMBL/GenBank/DDBJ databases">
        <title>Genome sequencing and annotation of Brassica cretica.</title>
        <authorList>
            <person name="Studholme D.J."/>
            <person name="Sarris P.F."/>
        </authorList>
    </citation>
    <scope>NUCLEOTIDE SEQUENCE</scope>
    <source>
        <strain evidence="3">PFS-001/15</strain>
        <tissue evidence="3">Leaf</tissue>
    </source>
</reference>
<dbReference type="PANTHER" id="PTHR13145">
    <property type="entry name" value="SSM4 PROTEIN"/>
    <property type="match status" value="1"/>
</dbReference>
<evidence type="ECO:0000256" key="1">
    <source>
        <dbReference type="SAM" id="Phobius"/>
    </source>
</evidence>
<dbReference type="EMBL" id="QGKW02002005">
    <property type="protein sequence ID" value="KAF2543462.1"/>
    <property type="molecule type" value="Genomic_DNA"/>
</dbReference>
<feature type="transmembrane region" description="Helical" evidence="1">
    <location>
        <begin position="136"/>
        <end position="163"/>
    </location>
</feature>
<dbReference type="AlphaFoldDB" id="A0A8S9GI63"/>
<feature type="transmembrane region" description="Helical" evidence="1">
    <location>
        <begin position="50"/>
        <end position="78"/>
    </location>
</feature>
<dbReference type="GO" id="GO:0036503">
    <property type="term" value="P:ERAD pathway"/>
    <property type="evidence" value="ECO:0007669"/>
    <property type="project" value="TreeGrafter"/>
</dbReference>
<accession>A0A8S9GI63</accession>
<name>A0A8S9GI63_BRACR</name>
<dbReference type="GO" id="GO:0005789">
    <property type="term" value="C:endoplasmic reticulum membrane"/>
    <property type="evidence" value="ECO:0007669"/>
    <property type="project" value="TreeGrafter"/>
</dbReference>
<comment type="caution">
    <text evidence="3">The sequence shown here is derived from an EMBL/GenBank/DDBJ whole genome shotgun (WGS) entry which is preliminary data.</text>
</comment>
<dbReference type="Proteomes" id="UP000712281">
    <property type="component" value="Unassembled WGS sequence"/>
</dbReference>
<feature type="transmembrane region" description="Helical" evidence="1">
    <location>
        <begin position="175"/>
        <end position="198"/>
    </location>
</feature>
<organism evidence="3 4">
    <name type="scientific">Brassica cretica</name>
    <name type="common">Mustard</name>
    <dbReference type="NCBI Taxonomy" id="69181"/>
    <lineage>
        <taxon>Eukaryota</taxon>
        <taxon>Viridiplantae</taxon>
        <taxon>Streptophyta</taxon>
        <taxon>Embryophyta</taxon>
        <taxon>Tracheophyta</taxon>
        <taxon>Spermatophyta</taxon>
        <taxon>Magnoliopsida</taxon>
        <taxon>eudicotyledons</taxon>
        <taxon>Gunneridae</taxon>
        <taxon>Pentapetalae</taxon>
        <taxon>rosids</taxon>
        <taxon>malvids</taxon>
        <taxon>Brassicales</taxon>
        <taxon>Brassicaceae</taxon>
        <taxon>Brassiceae</taxon>
        <taxon>Brassica</taxon>
    </lineage>
</organism>